<evidence type="ECO:0000256" key="1">
    <source>
        <dbReference type="SAM" id="Phobius"/>
    </source>
</evidence>
<feature type="signal peptide" evidence="2">
    <location>
        <begin position="1"/>
        <end position="20"/>
    </location>
</feature>
<name>A0AAN6S7D1_9PEZI</name>
<sequence length="202" mass="21887">MRSSSLYFALSLASWAICAPAPIVFVEDLEVAVARATHPPVTAPNTRPKHALPLVVSGEIVIGEEHVLRVPIDNRPITPSISDEPSAVLASPHPIKTGYLLSLAKSRGSTTLRGPAAPESDRIEGGSLQKEEALRRTKDSLTITEMELTVEIPSSSRIGTGMPCHYARALAREHNDMLVVLLVVAFLLVVIIVETWESVCRR</sequence>
<keyword evidence="4" id="KW-1185">Reference proteome</keyword>
<reference evidence="4" key="1">
    <citation type="journal article" date="2023" name="Mol. Phylogenet. Evol.">
        <title>Genome-scale phylogeny and comparative genomics of the fungal order Sordariales.</title>
        <authorList>
            <person name="Hensen N."/>
            <person name="Bonometti L."/>
            <person name="Westerberg I."/>
            <person name="Brannstrom I.O."/>
            <person name="Guillou S."/>
            <person name="Cros-Aarteil S."/>
            <person name="Calhoun S."/>
            <person name="Haridas S."/>
            <person name="Kuo A."/>
            <person name="Mondo S."/>
            <person name="Pangilinan J."/>
            <person name="Riley R."/>
            <person name="LaButti K."/>
            <person name="Andreopoulos B."/>
            <person name="Lipzen A."/>
            <person name="Chen C."/>
            <person name="Yan M."/>
            <person name="Daum C."/>
            <person name="Ng V."/>
            <person name="Clum A."/>
            <person name="Steindorff A."/>
            <person name="Ohm R.A."/>
            <person name="Martin F."/>
            <person name="Silar P."/>
            <person name="Natvig D.O."/>
            <person name="Lalanne C."/>
            <person name="Gautier V."/>
            <person name="Ament-Velasquez S.L."/>
            <person name="Kruys A."/>
            <person name="Hutchinson M.I."/>
            <person name="Powell A.J."/>
            <person name="Barry K."/>
            <person name="Miller A.N."/>
            <person name="Grigoriev I.V."/>
            <person name="Debuchy R."/>
            <person name="Gladieux P."/>
            <person name="Hiltunen Thoren M."/>
            <person name="Johannesson H."/>
        </authorList>
    </citation>
    <scope>NUCLEOTIDE SEQUENCE [LARGE SCALE GENOMIC DNA]</scope>
    <source>
        <strain evidence="4">CBS 340.73</strain>
    </source>
</reference>
<dbReference type="AlphaFoldDB" id="A0AAN6S7D1"/>
<accession>A0AAN6S7D1</accession>
<evidence type="ECO:0000313" key="3">
    <source>
        <dbReference type="EMBL" id="KAK3943160.1"/>
    </source>
</evidence>
<keyword evidence="2" id="KW-0732">Signal</keyword>
<proteinExistence type="predicted"/>
<keyword evidence="1" id="KW-1133">Transmembrane helix</keyword>
<gene>
    <name evidence="3" type="ORF">QBC46DRAFT_48929</name>
</gene>
<dbReference type="EMBL" id="MU853768">
    <property type="protein sequence ID" value="KAK3943160.1"/>
    <property type="molecule type" value="Genomic_DNA"/>
</dbReference>
<protein>
    <submittedName>
        <fullName evidence="3">Uncharacterized protein</fullName>
    </submittedName>
</protein>
<comment type="caution">
    <text evidence="3">The sequence shown here is derived from an EMBL/GenBank/DDBJ whole genome shotgun (WGS) entry which is preliminary data.</text>
</comment>
<keyword evidence="1" id="KW-0812">Transmembrane</keyword>
<evidence type="ECO:0000256" key="2">
    <source>
        <dbReference type="SAM" id="SignalP"/>
    </source>
</evidence>
<feature type="transmembrane region" description="Helical" evidence="1">
    <location>
        <begin position="177"/>
        <end position="196"/>
    </location>
</feature>
<keyword evidence="1" id="KW-0472">Membrane</keyword>
<organism evidence="3 4">
    <name type="scientific">Diplogelasinospora grovesii</name>
    <dbReference type="NCBI Taxonomy" id="303347"/>
    <lineage>
        <taxon>Eukaryota</taxon>
        <taxon>Fungi</taxon>
        <taxon>Dikarya</taxon>
        <taxon>Ascomycota</taxon>
        <taxon>Pezizomycotina</taxon>
        <taxon>Sordariomycetes</taxon>
        <taxon>Sordariomycetidae</taxon>
        <taxon>Sordariales</taxon>
        <taxon>Diplogelasinosporaceae</taxon>
        <taxon>Diplogelasinospora</taxon>
    </lineage>
</organism>
<dbReference type="Proteomes" id="UP001303473">
    <property type="component" value="Unassembled WGS sequence"/>
</dbReference>
<feature type="chain" id="PRO_5042896522" evidence="2">
    <location>
        <begin position="21"/>
        <end position="202"/>
    </location>
</feature>
<evidence type="ECO:0000313" key="4">
    <source>
        <dbReference type="Proteomes" id="UP001303473"/>
    </source>
</evidence>